<sequence>MITKLEEKIIRLQVKQEEVKEIKCQAGRKIVGELIIESFPQLEKELNIPGTIKRIDTFATWFNDKCAIVINRVVWHAVRIIIHDKEKISNEVVKVYETRTLREAEKVAKVIKKKLNSSNPVLALSPIDENPFVELLISKNVRETSLPANIKPEEHLKEHDIVLRKIKIQNLNTPTYHAAIYLGGNEVAHISKEEGENTKEKFRARRDKWEQFIGNSSSDLICYRPIIPFKRPEKIEKHIKKAIDNRYGEGEYRLLGKNCEHFATLCVYDFDFSKQANKVKFYTEGRENYLEKLKKVQERGSLISRISILSNYKQKKNSSKSFDFSEVANSNAKESNEVSTKKSHFEKFDKEGKRKKKTKPTKIAEEIDLDQENQEPEKELKKT</sequence>
<name>A0ACA9KZ98_9GLOM</name>
<protein>
    <submittedName>
        <fullName evidence="1">16796_t:CDS:1</fullName>
    </submittedName>
</protein>
<organism evidence="1 2">
    <name type="scientific">Cetraspora pellucida</name>
    <dbReference type="NCBI Taxonomy" id="1433469"/>
    <lineage>
        <taxon>Eukaryota</taxon>
        <taxon>Fungi</taxon>
        <taxon>Fungi incertae sedis</taxon>
        <taxon>Mucoromycota</taxon>
        <taxon>Glomeromycotina</taxon>
        <taxon>Glomeromycetes</taxon>
        <taxon>Diversisporales</taxon>
        <taxon>Gigasporaceae</taxon>
        <taxon>Cetraspora</taxon>
    </lineage>
</organism>
<accession>A0ACA9KZ98</accession>
<dbReference type="EMBL" id="CAJVPW010002228">
    <property type="protein sequence ID" value="CAG8501758.1"/>
    <property type="molecule type" value="Genomic_DNA"/>
</dbReference>
<reference evidence="1" key="1">
    <citation type="submission" date="2021-06" db="EMBL/GenBank/DDBJ databases">
        <authorList>
            <person name="Kallberg Y."/>
            <person name="Tangrot J."/>
            <person name="Rosling A."/>
        </authorList>
    </citation>
    <scope>NUCLEOTIDE SEQUENCE</scope>
    <source>
        <strain evidence="1">28 12/20/2015</strain>
    </source>
</reference>
<dbReference type="Proteomes" id="UP000789366">
    <property type="component" value="Unassembled WGS sequence"/>
</dbReference>
<proteinExistence type="predicted"/>
<gene>
    <name evidence="1" type="ORF">SPELUC_LOCUS3048</name>
</gene>
<comment type="caution">
    <text evidence="1">The sequence shown here is derived from an EMBL/GenBank/DDBJ whole genome shotgun (WGS) entry which is preliminary data.</text>
</comment>
<evidence type="ECO:0000313" key="1">
    <source>
        <dbReference type="EMBL" id="CAG8501758.1"/>
    </source>
</evidence>
<evidence type="ECO:0000313" key="2">
    <source>
        <dbReference type="Proteomes" id="UP000789366"/>
    </source>
</evidence>
<keyword evidence="2" id="KW-1185">Reference proteome</keyword>